<keyword evidence="1" id="KW-1133">Transmembrane helix</keyword>
<sequence>MIWKTILIALNELSSLTIASFPALLLDYQLIGPYIYSVTYFDPSDSFDYILFAFLYAPCSMAVMCFWQRGTSL</sequence>
<organism evidence="2 3">
    <name type="scientific">Erythrobacter rubeus</name>
    <dbReference type="NCBI Taxonomy" id="2760803"/>
    <lineage>
        <taxon>Bacteria</taxon>
        <taxon>Pseudomonadati</taxon>
        <taxon>Pseudomonadota</taxon>
        <taxon>Alphaproteobacteria</taxon>
        <taxon>Sphingomonadales</taxon>
        <taxon>Erythrobacteraceae</taxon>
        <taxon>Erythrobacter/Porphyrobacter group</taxon>
        <taxon>Erythrobacter</taxon>
    </lineage>
</organism>
<comment type="caution">
    <text evidence="2">The sequence shown here is derived from an EMBL/GenBank/DDBJ whole genome shotgun (WGS) entry which is preliminary data.</text>
</comment>
<keyword evidence="1" id="KW-0812">Transmembrane</keyword>
<dbReference type="RefSeq" id="WP_190787317.1">
    <property type="nucleotide sequence ID" value="NZ_JACXLC010000001.1"/>
</dbReference>
<evidence type="ECO:0000313" key="3">
    <source>
        <dbReference type="Proteomes" id="UP000635384"/>
    </source>
</evidence>
<keyword evidence="3" id="KW-1185">Reference proteome</keyword>
<evidence type="ECO:0000313" key="2">
    <source>
        <dbReference type="EMBL" id="MBD2841812.1"/>
    </source>
</evidence>
<protein>
    <submittedName>
        <fullName evidence="2">Uncharacterized protein</fullName>
    </submittedName>
</protein>
<evidence type="ECO:0000256" key="1">
    <source>
        <dbReference type="SAM" id="Phobius"/>
    </source>
</evidence>
<keyword evidence="1" id="KW-0472">Membrane</keyword>
<dbReference type="Proteomes" id="UP000635384">
    <property type="component" value="Unassembled WGS sequence"/>
</dbReference>
<feature type="transmembrane region" description="Helical" evidence="1">
    <location>
        <begin position="7"/>
        <end position="26"/>
    </location>
</feature>
<feature type="transmembrane region" description="Helical" evidence="1">
    <location>
        <begin position="46"/>
        <end position="67"/>
    </location>
</feature>
<accession>A0ABR8KU82</accession>
<reference evidence="2 3" key="1">
    <citation type="submission" date="2020-09" db="EMBL/GenBank/DDBJ databases">
        <authorList>
            <person name="Yoon J.-W."/>
        </authorList>
    </citation>
    <scope>NUCLEOTIDE SEQUENCE [LARGE SCALE GENOMIC DNA]</scope>
    <source>
        <strain evidence="2 3">KMU-140</strain>
    </source>
</reference>
<proteinExistence type="predicted"/>
<dbReference type="EMBL" id="JACXLC010000001">
    <property type="protein sequence ID" value="MBD2841812.1"/>
    <property type="molecule type" value="Genomic_DNA"/>
</dbReference>
<name>A0ABR8KU82_9SPHN</name>
<gene>
    <name evidence="2" type="ORF">IB285_05995</name>
</gene>